<evidence type="ECO:0000256" key="16">
    <source>
        <dbReference type="PIRSR" id="PIRSR001355-3"/>
    </source>
</evidence>
<dbReference type="GO" id="GO:0006597">
    <property type="term" value="P:spermine biosynthetic process"/>
    <property type="evidence" value="ECO:0007669"/>
    <property type="project" value="InterPro"/>
</dbReference>
<name>A0AAD5QC68_PYTIN</name>
<dbReference type="InterPro" id="IPR048283">
    <property type="entry name" value="AdoMetDC-like"/>
</dbReference>
<dbReference type="Proteomes" id="UP001209570">
    <property type="component" value="Unassembled WGS sequence"/>
</dbReference>
<keyword evidence="21" id="KW-1185">Reference proteome</keyword>
<evidence type="ECO:0000256" key="13">
    <source>
        <dbReference type="ARBA" id="ARBA00023317"/>
    </source>
</evidence>
<evidence type="ECO:0000256" key="12">
    <source>
        <dbReference type="ARBA" id="ARBA00023270"/>
    </source>
</evidence>
<protein>
    <recommendedName>
        <fullName evidence="4">adenosylmethionine decarboxylase</fullName>
        <ecNumber evidence="4">4.1.1.50</ecNumber>
    </recommendedName>
</protein>
<dbReference type="AlphaFoldDB" id="A0AAD5QC68"/>
<feature type="active site" description="Proton acceptor; for processing activity" evidence="14">
    <location>
        <position position="289"/>
    </location>
</feature>
<proteinExistence type="inferred from homology"/>
<evidence type="ECO:0000256" key="7">
    <source>
        <dbReference type="ARBA" id="ARBA00022813"/>
    </source>
</evidence>
<feature type="site" description="Cleavage (non-hydrolytic); by autolysis" evidence="17">
    <location>
        <begin position="91"/>
        <end position="92"/>
    </location>
</feature>
<dbReference type="SUPFAM" id="SSF56276">
    <property type="entry name" value="S-adenosylmethionine decarboxylase"/>
    <property type="match status" value="1"/>
</dbReference>
<feature type="binding site" evidence="15">
    <location>
        <position position="293"/>
    </location>
    <ligand>
        <name>substrate</name>
    </ligand>
</feature>
<evidence type="ECO:0000256" key="9">
    <source>
        <dbReference type="ARBA" id="ARBA00023115"/>
    </source>
</evidence>
<dbReference type="GO" id="GO:0008295">
    <property type="term" value="P:spermidine biosynthetic process"/>
    <property type="evidence" value="ECO:0007669"/>
    <property type="project" value="UniProtKB-KW"/>
</dbReference>
<feature type="binding site" evidence="15">
    <location>
        <position position="35"/>
    </location>
    <ligand>
        <name>substrate</name>
    </ligand>
</feature>
<keyword evidence="8" id="KW-0745">Spermidine biosynthesis</keyword>
<evidence type="ECO:0000256" key="11">
    <source>
        <dbReference type="ARBA" id="ARBA00023239"/>
    </source>
</evidence>
<feature type="region of interest" description="Disordered" evidence="19">
    <location>
        <begin position="195"/>
        <end position="214"/>
    </location>
</feature>
<feature type="binding site" evidence="15">
    <location>
        <position position="91"/>
    </location>
    <ligand>
        <name>substrate</name>
    </ligand>
</feature>
<sequence length="401" mass="44925">MINNFPEPIKLAPVDDDTSSTQSDSSETVALPNSFEGPEKNLEIDFKVGVGAPNGFRDVTREELDAMLDAGQCQILSKTTNEHIDAYVLSESSLFVYSHKVVIKTCGTTTLLLTLPFIKKYADALGMEIEWASYSRKNYTFPEEQKYPHTSFQTEVSFLNGFFPDGTAHVLGPLNHDHWYIYVWDADEHAPTPTLGSRGLARPASSIPRSLTPAPGSNESTLHVLMQDMHPSVAKRFFKKDDPTMTSRRMTIESGIRDLVPGAVLDDFAFDPCGYSMNGILFDAYYTIHITPESHCSYVSFETNARLRCYESLLKNVLRCFRPAKYAVSVYADRAALEASKINIFETDVVTVDDEITYKRKGGHTQATFEGDYLCLMANWRQSERPVVSRAAQKLRSPSFA</sequence>
<evidence type="ECO:0000256" key="19">
    <source>
        <dbReference type="SAM" id="MobiDB-lite"/>
    </source>
</evidence>
<evidence type="ECO:0000256" key="15">
    <source>
        <dbReference type="PIRSR" id="PIRSR001355-2"/>
    </source>
</evidence>
<evidence type="ECO:0000256" key="10">
    <source>
        <dbReference type="ARBA" id="ARBA00023145"/>
    </source>
</evidence>
<dbReference type="Gene3D" id="3.60.90.10">
    <property type="entry name" value="S-adenosylmethionine decarboxylase"/>
    <property type="match status" value="1"/>
</dbReference>
<feature type="modified residue" description="Pyruvic acid (Ser); by autocatalysis" evidence="16">
    <location>
        <position position="92"/>
    </location>
</feature>
<comment type="pathway">
    <text evidence="2">Amine and polyamine biosynthesis; S-adenosylmethioninamine biosynthesis; S-adenosylmethioninamine from S-adenosyl-L-methionine: step 1/1.</text>
</comment>
<feature type="binding site" evidence="15">
    <location>
        <position position="270"/>
    </location>
    <ligand>
        <name>substrate</name>
    </ligand>
</feature>
<evidence type="ECO:0000256" key="8">
    <source>
        <dbReference type="ARBA" id="ARBA00023066"/>
    </source>
</evidence>
<reference evidence="20" key="1">
    <citation type="submission" date="2021-12" db="EMBL/GenBank/DDBJ databases">
        <title>Prjna785345.</title>
        <authorList>
            <person name="Rujirawat T."/>
            <person name="Krajaejun T."/>
        </authorList>
    </citation>
    <scope>NUCLEOTIDE SEQUENCE</scope>
    <source>
        <strain evidence="20">Pi057C3</strain>
    </source>
</reference>
<keyword evidence="12" id="KW-0704">Schiff base</keyword>
<feature type="active site" description="Proton acceptor; for processing activity" evidence="14">
    <location>
        <position position="276"/>
    </location>
</feature>
<keyword evidence="5" id="KW-0949">S-adenosyl-L-methionine</keyword>
<feature type="active site" description="Proton donor; for catalytic activity" evidence="14">
    <location>
        <position position="106"/>
    </location>
</feature>
<evidence type="ECO:0000256" key="6">
    <source>
        <dbReference type="ARBA" id="ARBA00022793"/>
    </source>
</evidence>
<dbReference type="PANTHER" id="PTHR11570:SF0">
    <property type="entry name" value="S-ADENOSYLMETHIONINE DECARBOXYLASE PROENZYME"/>
    <property type="match status" value="1"/>
</dbReference>
<comment type="cofactor">
    <cofactor evidence="1">
        <name>pyruvate</name>
        <dbReference type="ChEBI" id="CHEBI:15361"/>
    </cofactor>
</comment>
<evidence type="ECO:0000256" key="4">
    <source>
        <dbReference type="ARBA" id="ARBA00012357"/>
    </source>
</evidence>
<evidence type="ECO:0000256" key="17">
    <source>
        <dbReference type="PIRSR" id="PIRSR001355-4"/>
    </source>
</evidence>
<feature type="chain" id="PRO_5042324923" description="S-adenosylmethionine decarboxylase alpha chain" evidence="18">
    <location>
        <begin position="92"/>
        <end position="401"/>
    </location>
</feature>
<evidence type="ECO:0000256" key="3">
    <source>
        <dbReference type="ARBA" id="ARBA00008466"/>
    </source>
</evidence>
<gene>
    <name evidence="20" type="ORF">P43SY_003030</name>
</gene>
<dbReference type="EMBL" id="JAKCXM010000076">
    <property type="protein sequence ID" value="KAJ0403725.1"/>
    <property type="molecule type" value="Genomic_DNA"/>
</dbReference>
<dbReference type="PROSITE" id="PS01336">
    <property type="entry name" value="ADOMETDC"/>
    <property type="match status" value="1"/>
</dbReference>
<evidence type="ECO:0000256" key="1">
    <source>
        <dbReference type="ARBA" id="ARBA00001928"/>
    </source>
</evidence>
<feature type="chain" id="PRO_5042324924" description="S-adenosylmethionine decarboxylase beta chain" evidence="18">
    <location>
        <begin position="1"/>
        <end position="91"/>
    </location>
</feature>
<comment type="similarity">
    <text evidence="3">Belongs to the eukaryotic AdoMetDC family.</text>
</comment>
<dbReference type="PIRSF" id="PIRSF001355">
    <property type="entry name" value="S-AdenosylMet_decarboxylase"/>
    <property type="match status" value="1"/>
</dbReference>
<keyword evidence="10" id="KW-0865">Zymogen</keyword>
<dbReference type="Gene3D" id="3.30.360.50">
    <property type="entry name" value="S-adenosylmethionine decarboxylase"/>
    <property type="match status" value="1"/>
</dbReference>
<keyword evidence="13" id="KW-0670">Pyruvate</keyword>
<accession>A0AAD5QC68</accession>
<dbReference type="GO" id="GO:0004014">
    <property type="term" value="F:adenosylmethionine decarboxylase activity"/>
    <property type="evidence" value="ECO:0007669"/>
    <property type="project" value="UniProtKB-EC"/>
</dbReference>
<dbReference type="InterPro" id="IPR001985">
    <property type="entry name" value="S-AdoMet_decarboxylase_euk"/>
</dbReference>
<evidence type="ECO:0000313" key="21">
    <source>
        <dbReference type="Proteomes" id="UP001209570"/>
    </source>
</evidence>
<evidence type="ECO:0000256" key="5">
    <source>
        <dbReference type="ARBA" id="ARBA00022691"/>
    </source>
</evidence>
<keyword evidence="11" id="KW-0456">Lyase</keyword>
<dbReference type="PANTHER" id="PTHR11570">
    <property type="entry name" value="S-ADENOSYLMETHIONINE DECARBOXYLASE"/>
    <property type="match status" value="1"/>
</dbReference>
<organism evidence="20 21">
    <name type="scientific">Pythium insidiosum</name>
    <name type="common">Pythiosis disease agent</name>
    <dbReference type="NCBI Taxonomy" id="114742"/>
    <lineage>
        <taxon>Eukaryota</taxon>
        <taxon>Sar</taxon>
        <taxon>Stramenopiles</taxon>
        <taxon>Oomycota</taxon>
        <taxon>Peronosporomycetes</taxon>
        <taxon>Pythiales</taxon>
        <taxon>Pythiaceae</taxon>
        <taxon>Pythium</taxon>
    </lineage>
</organism>
<keyword evidence="6" id="KW-0210">Decarboxylase</keyword>
<dbReference type="NCBIfam" id="TIGR00535">
    <property type="entry name" value="SAM_DCase"/>
    <property type="match status" value="1"/>
</dbReference>
<dbReference type="Pfam" id="PF01536">
    <property type="entry name" value="SAM_decarbox"/>
    <property type="match status" value="1"/>
</dbReference>
<keyword evidence="7 17" id="KW-0068">Autocatalytic cleavage</keyword>
<evidence type="ECO:0000256" key="14">
    <source>
        <dbReference type="PIRSR" id="PIRSR001355-1"/>
    </source>
</evidence>
<dbReference type="EC" id="4.1.1.50" evidence="4"/>
<feature type="active site" description="Schiff-base intermediate with substrate; via pyruvic acid" evidence="14">
    <location>
        <position position="92"/>
    </location>
</feature>
<comment type="caution">
    <text evidence="20">The sequence shown here is derived from an EMBL/GenBank/DDBJ whole genome shotgun (WGS) entry which is preliminary data.</text>
</comment>
<dbReference type="GO" id="GO:0005829">
    <property type="term" value="C:cytosol"/>
    <property type="evidence" value="ECO:0007669"/>
    <property type="project" value="TreeGrafter"/>
</dbReference>
<keyword evidence="9" id="KW-0620">Polyamine biosynthesis</keyword>
<evidence type="ECO:0000256" key="18">
    <source>
        <dbReference type="PIRSR" id="PIRSR001355-5"/>
    </source>
</evidence>
<evidence type="ECO:0000256" key="2">
    <source>
        <dbReference type="ARBA" id="ARBA00004911"/>
    </source>
</evidence>
<evidence type="ECO:0000313" key="20">
    <source>
        <dbReference type="EMBL" id="KAJ0403725.1"/>
    </source>
</evidence>
<dbReference type="InterPro" id="IPR016067">
    <property type="entry name" value="S-AdoMet_deCO2ase_core"/>
</dbReference>
<feature type="region of interest" description="Disordered" evidence="19">
    <location>
        <begin position="1"/>
        <end position="31"/>
    </location>
</feature>
<dbReference type="InterPro" id="IPR018166">
    <property type="entry name" value="S-AdoMet_deCO2ase_CS"/>
</dbReference>